<evidence type="ECO:0000256" key="2">
    <source>
        <dbReference type="ARBA" id="ARBA00022714"/>
    </source>
</evidence>
<dbReference type="EMBL" id="VKKU01000002">
    <property type="protein sequence ID" value="TSB02500.1"/>
    <property type="molecule type" value="Genomic_DNA"/>
</dbReference>
<reference evidence="8 9" key="1">
    <citation type="submission" date="2019-07" db="EMBL/GenBank/DDBJ databases">
        <authorList>
            <person name="Park M."/>
        </authorList>
    </citation>
    <scope>NUCLEOTIDE SEQUENCE [LARGE SCALE GENOMIC DNA]</scope>
    <source>
        <strain evidence="8 9">KCTC32445</strain>
    </source>
</reference>
<evidence type="ECO:0000256" key="1">
    <source>
        <dbReference type="ARBA" id="ARBA00001962"/>
    </source>
</evidence>
<comment type="caution">
    <text evidence="8">The sequence shown here is derived from an EMBL/GenBank/DDBJ whole genome shotgun (WGS) entry which is preliminary data.</text>
</comment>
<keyword evidence="3" id="KW-0479">Metal-binding</keyword>
<dbReference type="OrthoDB" id="9800776at2"/>
<protein>
    <submittedName>
        <fullName evidence="8">Rieske (2Fe-2S) protein</fullName>
    </submittedName>
</protein>
<comment type="cofactor">
    <cofactor evidence="1">
        <name>Fe cation</name>
        <dbReference type="ChEBI" id="CHEBI:24875"/>
    </cofactor>
</comment>
<dbReference type="InterPro" id="IPR036922">
    <property type="entry name" value="Rieske_2Fe-2S_sf"/>
</dbReference>
<evidence type="ECO:0000256" key="4">
    <source>
        <dbReference type="ARBA" id="ARBA00023002"/>
    </source>
</evidence>
<dbReference type="SUPFAM" id="SSF50022">
    <property type="entry name" value="ISP domain"/>
    <property type="match status" value="1"/>
</dbReference>
<evidence type="ECO:0000313" key="8">
    <source>
        <dbReference type="EMBL" id="TSB02500.1"/>
    </source>
</evidence>
<gene>
    <name evidence="8" type="ORF">FOM92_15570</name>
</gene>
<dbReference type="PROSITE" id="PS51296">
    <property type="entry name" value="RIESKE"/>
    <property type="match status" value="1"/>
</dbReference>
<organism evidence="8 9">
    <name type="scientific">Sphingorhabdus contaminans</name>
    <dbReference type="NCBI Taxonomy" id="1343899"/>
    <lineage>
        <taxon>Bacteria</taxon>
        <taxon>Pseudomonadati</taxon>
        <taxon>Pseudomonadota</taxon>
        <taxon>Alphaproteobacteria</taxon>
        <taxon>Sphingomonadales</taxon>
        <taxon>Sphingomonadaceae</taxon>
        <taxon>Sphingorhabdus</taxon>
    </lineage>
</organism>
<keyword evidence="4" id="KW-0560">Oxidoreductase</keyword>
<evidence type="ECO:0000256" key="5">
    <source>
        <dbReference type="ARBA" id="ARBA00023004"/>
    </source>
</evidence>
<evidence type="ECO:0000259" key="7">
    <source>
        <dbReference type="PROSITE" id="PS51296"/>
    </source>
</evidence>
<dbReference type="CDD" id="cd03469">
    <property type="entry name" value="Rieske_RO_Alpha_N"/>
    <property type="match status" value="1"/>
</dbReference>
<dbReference type="PANTHER" id="PTHR21266">
    <property type="entry name" value="IRON-SULFUR DOMAIN CONTAINING PROTEIN"/>
    <property type="match status" value="1"/>
</dbReference>
<dbReference type="GO" id="GO:0046872">
    <property type="term" value="F:metal ion binding"/>
    <property type="evidence" value="ECO:0007669"/>
    <property type="project" value="UniProtKB-KW"/>
</dbReference>
<dbReference type="Pfam" id="PF00355">
    <property type="entry name" value="Rieske"/>
    <property type="match status" value="1"/>
</dbReference>
<dbReference type="Pfam" id="PF19298">
    <property type="entry name" value="KshA_C"/>
    <property type="match status" value="1"/>
</dbReference>
<accession>A0A553WCS7</accession>
<evidence type="ECO:0000313" key="9">
    <source>
        <dbReference type="Proteomes" id="UP000320160"/>
    </source>
</evidence>
<keyword evidence="2" id="KW-0001">2Fe-2S</keyword>
<dbReference type="GO" id="GO:0008203">
    <property type="term" value="P:cholesterol metabolic process"/>
    <property type="evidence" value="ECO:0007669"/>
    <property type="project" value="InterPro"/>
</dbReference>
<dbReference type="RefSeq" id="WP_143777718.1">
    <property type="nucleotide sequence ID" value="NZ_VKKU01000002.1"/>
</dbReference>
<feature type="domain" description="Rieske" evidence="7">
    <location>
        <begin position="18"/>
        <end position="130"/>
    </location>
</feature>
<dbReference type="InterPro" id="IPR017941">
    <property type="entry name" value="Rieske_2Fe-2S"/>
</dbReference>
<keyword evidence="9" id="KW-1185">Reference proteome</keyword>
<evidence type="ECO:0000256" key="6">
    <source>
        <dbReference type="ARBA" id="ARBA00023014"/>
    </source>
</evidence>
<dbReference type="AlphaFoldDB" id="A0A553WCS7"/>
<dbReference type="InterPro" id="IPR050584">
    <property type="entry name" value="Cholesterol_7-desaturase"/>
</dbReference>
<dbReference type="PANTHER" id="PTHR21266:SF60">
    <property type="entry name" value="3-KETOSTEROID-9-ALPHA-MONOOXYGENASE, OXYGENASE COMPONENT"/>
    <property type="match status" value="1"/>
</dbReference>
<dbReference type="GO" id="GO:0016491">
    <property type="term" value="F:oxidoreductase activity"/>
    <property type="evidence" value="ECO:0007669"/>
    <property type="project" value="UniProtKB-KW"/>
</dbReference>
<keyword evidence="5" id="KW-0408">Iron</keyword>
<sequence>MATTADYGLGEFTFPRGWFMVATSEEVTNTPIGVRYFGEELVLYRGHSGRVFLIEAFCPHMGTHLAKNSTSYVVRDKEHVEGDNIRCPYHGWRFGPDGRCNEIPYSPSPPPKAACLKSWKVVERAGVVWTWYDAENGEPDYDLPAFEAFDAPYWVNWKIDCLGTLNSHPQEVVDNMTDKGHLEPVHGSVDMVSFENEFDGVVCRQILAAGHKTLAGSGAEPMTNDTWYTGPGILQSVMIGEYPSHMLIAHTPVDDGSVKVWYGLMVKVKNEKPTGADIALAKQYEVAGVDAFAQDFEIWGNKRPCINPMMVKGDGPFDKLRIWYKQFYNPRARAGEFQTRVNGKYTTRGTATAPWDAVA</sequence>
<dbReference type="Proteomes" id="UP000320160">
    <property type="component" value="Unassembled WGS sequence"/>
</dbReference>
<dbReference type="Gene3D" id="3.90.380.10">
    <property type="entry name" value="Naphthalene 1,2-dioxygenase Alpha Subunit, Chain A, domain 1"/>
    <property type="match status" value="1"/>
</dbReference>
<evidence type="ECO:0000256" key="3">
    <source>
        <dbReference type="ARBA" id="ARBA00022723"/>
    </source>
</evidence>
<keyword evidence="6" id="KW-0411">Iron-sulfur</keyword>
<dbReference type="GO" id="GO:0051537">
    <property type="term" value="F:2 iron, 2 sulfur cluster binding"/>
    <property type="evidence" value="ECO:0007669"/>
    <property type="project" value="UniProtKB-KW"/>
</dbReference>
<proteinExistence type="predicted"/>
<dbReference type="Gene3D" id="2.102.10.10">
    <property type="entry name" value="Rieske [2Fe-2S] iron-sulphur domain"/>
    <property type="match status" value="1"/>
</dbReference>
<dbReference type="SUPFAM" id="SSF55961">
    <property type="entry name" value="Bet v1-like"/>
    <property type="match status" value="1"/>
</dbReference>
<dbReference type="InterPro" id="IPR045605">
    <property type="entry name" value="KshA-like_C"/>
</dbReference>
<name>A0A553WCS7_9SPHN</name>